<dbReference type="InterPro" id="IPR017871">
    <property type="entry name" value="ABC_transporter-like_CS"/>
</dbReference>
<dbReference type="SUPFAM" id="SSF52540">
    <property type="entry name" value="P-loop containing nucleoside triphosphate hydrolases"/>
    <property type="match status" value="1"/>
</dbReference>
<dbReference type="GO" id="GO:0005886">
    <property type="term" value="C:plasma membrane"/>
    <property type="evidence" value="ECO:0007669"/>
    <property type="project" value="TreeGrafter"/>
</dbReference>
<evidence type="ECO:0000256" key="4">
    <source>
        <dbReference type="ARBA" id="ARBA00022840"/>
    </source>
</evidence>
<proteinExistence type="inferred from homology"/>
<evidence type="ECO:0000256" key="2">
    <source>
        <dbReference type="ARBA" id="ARBA00022448"/>
    </source>
</evidence>
<reference evidence="6" key="1">
    <citation type="journal article" date="2013" name="PLoS ONE">
        <title>Metagenomic insights into the carbohydrate-active enzymes carried by the microorganisms adhering to solid digesta in the rumen of cows.</title>
        <authorList>
            <person name="Wang L."/>
            <person name="Hatem A."/>
            <person name="Catalyurek U.V."/>
            <person name="Morrison M."/>
            <person name="Yu Z."/>
        </authorList>
    </citation>
    <scope>NUCLEOTIDE SEQUENCE</scope>
</reference>
<evidence type="ECO:0000256" key="3">
    <source>
        <dbReference type="ARBA" id="ARBA00022741"/>
    </source>
</evidence>
<dbReference type="GO" id="GO:0005524">
    <property type="term" value="F:ATP binding"/>
    <property type="evidence" value="ECO:0007669"/>
    <property type="project" value="UniProtKB-KW"/>
</dbReference>
<dbReference type="PROSITE" id="PS00211">
    <property type="entry name" value="ABC_TRANSPORTER_1"/>
    <property type="match status" value="1"/>
</dbReference>
<keyword evidence="3" id="KW-0547">Nucleotide-binding</keyword>
<dbReference type="InterPro" id="IPR015854">
    <property type="entry name" value="ABC_transpr_LolD-like"/>
</dbReference>
<name>W0FJ88_9BACT</name>
<dbReference type="GO" id="GO:0016887">
    <property type="term" value="F:ATP hydrolysis activity"/>
    <property type="evidence" value="ECO:0007669"/>
    <property type="project" value="InterPro"/>
</dbReference>
<dbReference type="Pfam" id="PF00005">
    <property type="entry name" value="ABC_tran"/>
    <property type="match status" value="1"/>
</dbReference>
<dbReference type="PANTHER" id="PTHR24220:SF689">
    <property type="entry name" value="LIPOPROTEIN-RELEASING SYSTEM ATP-BINDING PROTEIN LOLD"/>
    <property type="match status" value="1"/>
</dbReference>
<dbReference type="PANTHER" id="PTHR24220">
    <property type="entry name" value="IMPORT ATP-BINDING PROTEIN"/>
    <property type="match status" value="1"/>
</dbReference>
<dbReference type="InterPro" id="IPR003593">
    <property type="entry name" value="AAA+_ATPase"/>
</dbReference>
<organism evidence="6">
    <name type="scientific">uncultured bacterium Contig21</name>
    <dbReference type="NCBI Taxonomy" id="1393535"/>
    <lineage>
        <taxon>Bacteria</taxon>
        <taxon>environmental samples</taxon>
    </lineage>
</organism>
<dbReference type="InterPro" id="IPR027417">
    <property type="entry name" value="P-loop_NTPase"/>
</dbReference>
<keyword evidence="4 6" id="KW-0067">ATP-binding</keyword>
<evidence type="ECO:0000259" key="5">
    <source>
        <dbReference type="PROSITE" id="PS50893"/>
    </source>
</evidence>
<dbReference type="EMBL" id="KC246809">
    <property type="protein sequence ID" value="AHF24878.1"/>
    <property type="molecule type" value="Genomic_DNA"/>
</dbReference>
<evidence type="ECO:0000256" key="1">
    <source>
        <dbReference type="ARBA" id="ARBA00005417"/>
    </source>
</evidence>
<protein>
    <submittedName>
        <fullName evidence="6">ABC transporter ATP-binding protein</fullName>
    </submittedName>
</protein>
<evidence type="ECO:0000313" key="6">
    <source>
        <dbReference type="EMBL" id="AHF24878.1"/>
    </source>
</evidence>
<dbReference type="CDD" id="cd03255">
    <property type="entry name" value="ABC_MJ0796_LolCDE_FtsE"/>
    <property type="match status" value="1"/>
</dbReference>
<dbReference type="PROSITE" id="PS50893">
    <property type="entry name" value="ABC_TRANSPORTER_2"/>
    <property type="match status" value="1"/>
</dbReference>
<accession>W0FJ88</accession>
<keyword evidence="2" id="KW-0813">Transport</keyword>
<dbReference type="SMART" id="SM00382">
    <property type="entry name" value="AAA"/>
    <property type="match status" value="1"/>
</dbReference>
<feature type="domain" description="ABC transporter" evidence="5">
    <location>
        <begin position="4"/>
        <end position="220"/>
    </location>
</feature>
<dbReference type="Gene3D" id="3.40.50.300">
    <property type="entry name" value="P-loop containing nucleotide triphosphate hydrolases"/>
    <property type="match status" value="1"/>
</dbReference>
<comment type="similarity">
    <text evidence="1">Belongs to the ABC transporter superfamily.</text>
</comment>
<dbReference type="GO" id="GO:0022857">
    <property type="term" value="F:transmembrane transporter activity"/>
    <property type="evidence" value="ECO:0007669"/>
    <property type="project" value="TreeGrafter"/>
</dbReference>
<sequence>MSAVELCNVKYVYQSQYQRVEALKGISCTFEHGKVYAVMGSSGGGKTTLLSLMAGLDVPTEGSVLCEGVSTADIDLEQYRRERVAVIYQDFRLFPLLTAAENVMYPMELRGMKPAAAKKRAAELIARVGLPETVTDRFPAMLSGGEQQRVAIARALGMETKVLLADEPTGNLDSKNSENIFGILETLAHEDGYCVVIVTHDGELGKRADEILRLQDGALV</sequence>
<dbReference type="InterPro" id="IPR017911">
    <property type="entry name" value="MacB-like_ATP-bd"/>
</dbReference>
<dbReference type="InterPro" id="IPR003439">
    <property type="entry name" value="ABC_transporter-like_ATP-bd"/>
</dbReference>
<dbReference type="AlphaFoldDB" id="W0FJ88"/>